<evidence type="ECO:0000256" key="1">
    <source>
        <dbReference type="ARBA" id="ARBA00022614"/>
    </source>
</evidence>
<dbReference type="GO" id="GO:0005524">
    <property type="term" value="F:ATP binding"/>
    <property type="evidence" value="ECO:0007669"/>
    <property type="project" value="UniProtKB-UniRule"/>
</dbReference>
<dbReference type="InterPro" id="IPR001245">
    <property type="entry name" value="Ser-Thr/Tyr_kinase_cat_dom"/>
</dbReference>
<organism evidence="5 6">
    <name type="scientific">Pseudomonas putida</name>
    <name type="common">Arthrobacter siderocapsulatus</name>
    <dbReference type="NCBI Taxonomy" id="303"/>
    <lineage>
        <taxon>Bacteria</taxon>
        <taxon>Pseudomonadati</taxon>
        <taxon>Pseudomonadota</taxon>
        <taxon>Gammaproteobacteria</taxon>
        <taxon>Pseudomonadales</taxon>
        <taxon>Pseudomonadaceae</taxon>
        <taxon>Pseudomonas</taxon>
    </lineage>
</organism>
<dbReference type="GO" id="GO:0005737">
    <property type="term" value="C:cytoplasm"/>
    <property type="evidence" value="ECO:0007669"/>
    <property type="project" value="TreeGrafter"/>
</dbReference>
<dbReference type="Pfam" id="PF00560">
    <property type="entry name" value="LRR_1"/>
    <property type="match status" value="1"/>
</dbReference>
<evidence type="ECO:0000313" key="6">
    <source>
        <dbReference type="Proteomes" id="UP000250299"/>
    </source>
</evidence>
<dbReference type="InterPro" id="IPR032675">
    <property type="entry name" value="LRR_dom_sf"/>
</dbReference>
<dbReference type="SMART" id="SM00369">
    <property type="entry name" value="LRR_TYP"/>
    <property type="match status" value="5"/>
</dbReference>
<keyword evidence="1" id="KW-0433">Leucine-rich repeat</keyword>
<dbReference type="InterPro" id="IPR050216">
    <property type="entry name" value="LRR_domain-containing"/>
</dbReference>
<dbReference type="PANTHER" id="PTHR48051:SF1">
    <property type="entry name" value="RAS SUPPRESSOR PROTEIN 1"/>
    <property type="match status" value="1"/>
</dbReference>
<evidence type="ECO:0000256" key="2">
    <source>
        <dbReference type="ARBA" id="ARBA00022737"/>
    </source>
</evidence>
<dbReference type="InterPro" id="IPR017441">
    <property type="entry name" value="Protein_kinase_ATP_BS"/>
</dbReference>
<protein>
    <submittedName>
        <fullName evidence="5">Protein kinase</fullName>
    </submittedName>
</protein>
<dbReference type="SUPFAM" id="SSF52058">
    <property type="entry name" value="L domain-like"/>
    <property type="match status" value="1"/>
</dbReference>
<name>A0A2Z4RG74_PSEPU</name>
<reference evidence="5 6" key="1">
    <citation type="submission" date="2018-05" db="EMBL/GenBank/DDBJ databases">
        <title>Whole genome sequence of Pseudomonas putida JBC17.</title>
        <authorList>
            <person name="Lee Y.H."/>
            <person name="David K."/>
        </authorList>
    </citation>
    <scope>NUCLEOTIDE SEQUENCE [LARGE SCALE GENOMIC DNA]</scope>
    <source>
        <strain evidence="5 6">JBC17</strain>
    </source>
</reference>
<dbReference type="PROSITE" id="PS51450">
    <property type="entry name" value="LRR"/>
    <property type="match status" value="1"/>
</dbReference>
<dbReference type="Pfam" id="PF13855">
    <property type="entry name" value="LRR_8"/>
    <property type="match status" value="1"/>
</dbReference>
<dbReference type="InterPro" id="IPR000719">
    <property type="entry name" value="Prot_kinase_dom"/>
</dbReference>
<dbReference type="InterPro" id="IPR011009">
    <property type="entry name" value="Kinase-like_dom_sf"/>
</dbReference>
<dbReference type="PANTHER" id="PTHR48051">
    <property type="match status" value="1"/>
</dbReference>
<sequence length="434" mass="47279">MHTLAQLRAGSLAGITRLDLSCGLTEFPREIFDLADSLEVLNLTGNALSRLPDDLHRLSRLRILFCSDNQFTELPACIGQCAALTMIGFKANRIEHVPGAALPPLLRWLILTDNCIESLPNELGERPYLQKLMLAGNRLRQLPESLRHCHRLELLRIAANQLTELPRWLLSLPSLSWLAYAGNPLETEAALQATTPIPWAQLQLEQQLGQGASGVIHRATWARPGQPATSVAVKLYKGEMTSDGSPLHEMNACISAGLHPNLIRIEGQIIDHPQQTAGLVMQLIEPAFGNLAALPSLASCSRDVYAEGTRFSADVALRMARGIASVAGHLHAQGITHGDLYGHNILWNAQGDCLLGDFGAASFHATTDSLESRALQRIEVRAFGILLGELLERIDSGLTDEGRGELEGLVQRCCQPDVLARPGFEEIVRALNGK</sequence>
<dbReference type="Gene3D" id="3.30.200.20">
    <property type="entry name" value="Phosphorylase Kinase, domain 1"/>
    <property type="match status" value="1"/>
</dbReference>
<dbReference type="InterPro" id="IPR003591">
    <property type="entry name" value="Leu-rich_rpt_typical-subtyp"/>
</dbReference>
<gene>
    <name evidence="5" type="ORF">DKY63_09020</name>
</gene>
<keyword evidence="2" id="KW-0677">Repeat</keyword>
<dbReference type="Gene3D" id="3.80.10.10">
    <property type="entry name" value="Ribonuclease Inhibitor"/>
    <property type="match status" value="2"/>
</dbReference>
<dbReference type="GO" id="GO:0004672">
    <property type="term" value="F:protein kinase activity"/>
    <property type="evidence" value="ECO:0007669"/>
    <property type="project" value="InterPro"/>
</dbReference>
<dbReference type="Proteomes" id="UP000250299">
    <property type="component" value="Chromosome"/>
</dbReference>
<accession>A0A2Z4RG74</accession>
<feature type="binding site" evidence="3">
    <location>
        <position position="234"/>
    </location>
    <ligand>
        <name>ATP</name>
        <dbReference type="ChEBI" id="CHEBI:30616"/>
    </ligand>
</feature>
<dbReference type="SUPFAM" id="SSF56112">
    <property type="entry name" value="Protein kinase-like (PK-like)"/>
    <property type="match status" value="1"/>
</dbReference>
<dbReference type="RefSeq" id="WP_110963797.1">
    <property type="nucleotide sequence ID" value="NZ_CP029693.1"/>
</dbReference>
<evidence type="ECO:0000313" key="5">
    <source>
        <dbReference type="EMBL" id="AWY40032.1"/>
    </source>
</evidence>
<dbReference type="SMART" id="SM00364">
    <property type="entry name" value="LRR_BAC"/>
    <property type="match status" value="5"/>
</dbReference>
<dbReference type="AlphaFoldDB" id="A0A2Z4RG74"/>
<dbReference type="Pfam" id="PF07714">
    <property type="entry name" value="PK_Tyr_Ser-Thr"/>
    <property type="match status" value="1"/>
</dbReference>
<dbReference type="EMBL" id="CP029693">
    <property type="protein sequence ID" value="AWY40032.1"/>
    <property type="molecule type" value="Genomic_DNA"/>
</dbReference>
<dbReference type="PROSITE" id="PS00107">
    <property type="entry name" value="PROTEIN_KINASE_ATP"/>
    <property type="match status" value="1"/>
</dbReference>
<dbReference type="PROSITE" id="PS50011">
    <property type="entry name" value="PROTEIN_KINASE_DOM"/>
    <property type="match status" value="1"/>
</dbReference>
<feature type="domain" description="Protein kinase" evidence="4">
    <location>
        <begin position="202"/>
        <end position="434"/>
    </location>
</feature>
<keyword evidence="3" id="KW-0067">ATP-binding</keyword>
<keyword evidence="5" id="KW-0808">Transferase</keyword>
<evidence type="ECO:0000256" key="3">
    <source>
        <dbReference type="PROSITE-ProRule" id="PRU10141"/>
    </source>
</evidence>
<dbReference type="OrthoDB" id="8532199at2"/>
<keyword evidence="3" id="KW-0547">Nucleotide-binding</keyword>
<dbReference type="InterPro" id="IPR001611">
    <property type="entry name" value="Leu-rich_rpt"/>
</dbReference>
<evidence type="ECO:0000259" key="4">
    <source>
        <dbReference type="PROSITE" id="PS50011"/>
    </source>
</evidence>
<keyword evidence="5" id="KW-0418">Kinase</keyword>
<dbReference type="Gene3D" id="1.10.510.10">
    <property type="entry name" value="Transferase(Phosphotransferase) domain 1"/>
    <property type="match status" value="1"/>
</dbReference>
<proteinExistence type="predicted"/>